<dbReference type="InterPro" id="IPR015943">
    <property type="entry name" value="WD40/YVTN_repeat-like_dom_sf"/>
</dbReference>
<dbReference type="OrthoDB" id="145213at2"/>
<dbReference type="NCBIfam" id="TIGR02276">
    <property type="entry name" value="beta_rpt_yvtn"/>
    <property type="match status" value="1"/>
</dbReference>
<protein>
    <submittedName>
        <fullName evidence="4">YVTN beta-propeller repeat-containing protein</fullName>
    </submittedName>
</protein>
<dbReference type="InterPro" id="IPR011964">
    <property type="entry name" value="YVTN_b-propeller_repeat"/>
</dbReference>
<dbReference type="PANTHER" id="PTHR47197:SF3">
    <property type="entry name" value="DIHYDRO-HEME D1 DEHYDROGENASE"/>
    <property type="match status" value="1"/>
</dbReference>
<evidence type="ECO:0000313" key="5">
    <source>
        <dbReference type="Proteomes" id="UP000035963"/>
    </source>
</evidence>
<dbReference type="SUPFAM" id="SSF50974">
    <property type="entry name" value="Nitrous oxide reductase, N-terminal domain"/>
    <property type="match status" value="1"/>
</dbReference>
<dbReference type="InterPro" id="IPR051200">
    <property type="entry name" value="Host-pathogen_enzymatic-act"/>
</dbReference>
<dbReference type="Proteomes" id="UP000035963">
    <property type="component" value="Unassembled WGS sequence"/>
</dbReference>
<accession>A0A0J1G347</accession>
<feature type="domain" description="YNCE-like beta-propeller" evidence="3">
    <location>
        <begin position="35"/>
        <end position="372"/>
    </location>
</feature>
<feature type="chain" id="PRO_5005251373" evidence="2">
    <location>
        <begin position="31"/>
        <end position="390"/>
    </location>
</feature>
<proteinExistence type="predicted"/>
<evidence type="ECO:0000259" key="3">
    <source>
        <dbReference type="Pfam" id="PF21783"/>
    </source>
</evidence>
<reference evidence="4 5" key="1">
    <citation type="journal article" date="2015" name="Genome Announc.">
        <title>Draft Genome Sequence of Burkholderia sp. Strain PML1(12), an Ectomycorrhizosphere-Inhabiting Bacterium with Effective Mineral-Weathering Ability.</title>
        <authorList>
            <person name="Uroz S."/>
            <person name="Oger P."/>
        </authorList>
    </citation>
    <scope>NUCLEOTIDE SEQUENCE [LARGE SCALE GENOMIC DNA]</scope>
    <source>
        <strain evidence="5">PML1(12)</strain>
    </source>
</reference>
<keyword evidence="5" id="KW-1185">Reference proteome</keyword>
<evidence type="ECO:0000313" key="4">
    <source>
        <dbReference type="EMBL" id="KLU26623.1"/>
    </source>
</evidence>
<evidence type="ECO:0000256" key="2">
    <source>
        <dbReference type="SAM" id="SignalP"/>
    </source>
</evidence>
<evidence type="ECO:0000256" key="1">
    <source>
        <dbReference type="ARBA" id="ARBA00022729"/>
    </source>
</evidence>
<dbReference type="AlphaFoldDB" id="A0A0J1G347"/>
<dbReference type="PANTHER" id="PTHR47197">
    <property type="entry name" value="PROTEIN NIRF"/>
    <property type="match status" value="1"/>
</dbReference>
<comment type="caution">
    <text evidence="4">The sequence shown here is derived from an EMBL/GenBank/DDBJ whole genome shotgun (WGS) entry which is preliminary data.</text>
</comment>
<gene>
    <name evidence="4" type="ORF">EOS_08715</name>
</gene>
<keyword evidence="1 2" id="KW-0732">Signal</keyword>
<dbReference type="Gene3D" id="2.130.10.10">
    <property type="entry name" value="YVTN repeat-like/Quinoprotein amine dehydrogenase"/>
    <property type="match status" value="3"/>
</dbReference>
<sequence>MHSCARRLLRLASSISFATAGLWSTSAAFAAPAVATVPGMPPVVDAANLYSEAGAGHLSASVADALPRVYVPNLRSNDVVVIDPATLKVVDKYRVGLSPQHVVPSWDLKTLWVANNAEGRTDGSLTPIDPKTGKPGHAVMVDDPYNMYFTPDGKEAIVVAEARARLDFRDPHTMTLTSSLSVPQCRGINHADFSIDGKYALFTCEFGGRLAKIDMVKRAVVGYLQLDKKGMPQDIRVAPDGRVFYVADMMADGVYVIDGDSFTKIGFIPTGIGTHGLYPSRDGKRLYVSNRGSNRVHGAPHGKGSVSVIDFATRKVLTTWPIPGGGSPDMGNVSADGTMLWLSGRYDDVVYAINTSTGAVTSIPVGMEPHGLTVWPQPGRYSLGHTGNMR</sequence>
<dbReference type="InterPro" id="IPR048433">
    <property type="entry name" value="YNCE-like_beta-prop"/>
</dbReference>
<organism evidence="4 5">
    <name type="scientific">Caballeronia mineralivorans PML1(12)</name>
    <dbReference type="NCBI Taxonomy" id="908627"/>
    <lineage>
        <taxon>Bacteria</taxon>
        <taxon>Pseudomonadati</taxon>
        <taxon>Pseudomonadota</taxon>
        <taxon>Betaproteobacteria</taxon>
        <taxon>Burkholderiales</taxon>
        <taxon>Burkholderiaceae</taxon>
        <taxon>Caballeronia</taxon>
    </lineage>
</organism>
<dbReference type="EMBL" id="AEJF01000063">
    <property type="protein sequence ID" value="KLU26623.1"/>
    <property type="molecule type" value="Genomic_DNA"/>
</dbReference>
<dbReference type="Pfam" id="PF21783">
    <property type="entry name" value="YNCE"/>
    <property type="match status" value="1"/>
</dbReference>
<dbReference type="InterPro" id="IPR011045">
    <property type="entry name" value="N2O_reductase_N"/>
</dbReference>
<dbReference type="PATRIC" id="fig|908627.4.peg.1921"/>
<dbReference type="RefSeq" id="WP_047846227.1">
    <property type="nucleotide sequence ID" value="NZ_AEJF01000063.1"/>
</dbReference>
<name>A0A0J1G347_9BURK</name>
<feature type="signal peptide" evidence="2">
    <location>
        <begin position="1"/>
        <end position="30"/>
    </location>
</feature>